<dbReference type="Gene3D" id="2.160.20.10">
    <property type="entry name" value="Single-stranded right-handed beta-helix, Pectin lyase-like"/>
    <property type="match status" value="1"/>
</dbReference>
<evidence type="ECO:0000313" key="7">
    <source>
        <dbReference type="Proteomes" id="UP000541636"/>
    </source>
</evidence>
<dbReference type="GO" id="GO:0005576">
    <property type="term" value="C:extracellular region"/>
    <property type="evidence" value="ECO:0007669"/>
    <property type="project" value="UniProtKB-SubCell"/>
</dbReference>
<dbReference type="InterPro" id="IPR012334">
    <property type="entry name" value="Pectin_lyas_fold"/>
</dbReference>
<dbReference type="Gene3D" id="2.160.20.110">
    <property type="match status" value="4"/>
</dbReference>
<proteinExistence type="predicted"/>
<dbReference type="NCBIfam" id="TIGR01901">
    <property type="entry name" value="adhes_NPXG"/>
    <property type="match status" value="1"/>
</dbReference>
<dbReference type="PANTHER" id="PTHR12338">
    <property type="entry name" value="AUTOTRANSPORTER"/>
    <property type="match status" value="1"/>
</dbReference>
<dbReference type="Pfam" id="PF18657">
    <property type="entry name" value="YDG"/>
    <property type="match status" value="2"/>
</dbReference>
<reference evidence="6 7" key="1">
    <citation type="journal article" date="2017" name="Int. J. Syst. Evol. Microbiol.">
        <title>Oleiagrimonas citrea sp. nov., a marine bacterium isolated from tidal flat sediment and emended description of the genus Oleiagrimonas Fang et al. 2015 and Oleiagrimonas soli.</title>
        <authorList>
            <person name="Yang S.H."/>
            <person name="Seo H.S."/>
            <person name="Seong C.N."/>
            <person name="Kwon K.K."/>
        </authorList>
    </citation>
    <scope>NUCLEOTIDE SEQUENCE [LARGE SCALE GENOMIC DNA]</scope>
    <source>
        <strain evidence="6 7">MEBiC09124</strain>
    </source>
</reference>
<keyword evidence="3" id="KW-0732">Signal</keyword>
<dbReference type="InterPro" id="IPR041248">
    <property type="entry name" value="YDG"/>
</dbReference>
<evidence type="ECO:0000256" key="2">
    <source>
        <dbReference type="ARBA" id="ARBA00022525"/>
    </source>
</evidence>
<organism evidence="6 7">
    <name type="scientific">Oleiagrimonas citrea</name>
    <dbReference type="NCBI Taxonomy" id="1665687"/>
    <lineage>
        <taxon>Bacteria</taxon>
        <taxon>Pseudomonadati</taxon>
        <taxon>Pseudomonadota</taxon>
        <taxon>Gammaproteobacteria</taxon>
        <taxon>Lysobacterales</taxon>
        <taxon>Rhodanobacteraceae</taxon>
        <taxon>Oleiagrimonas</taxon>
    </lineage>
</organism>
<dbReference type="SMART" id="SM00912">
    <property type="entry name" value="Haemagg_act"/>
    <property type="match status" value="1"/>
</dbReference>
<dbReference type="InterPro" id="IPR008638">
    <property type="entry name" value="FhaB/CdiA-like_TPS"/>
</dbReference>
<dbReference type="PANTHER" id="PTHR12338:SF8">
    <property type="entry name" value="HEME_HEMOPEXIN-BINDING PROTEIN"/>
    <property type="match status" value="1"/>
</dbReference>
<feature type="domain" description="Filamentous haemagglutinin FhaB/tRNA nuclease CdiA-like TPS" evidence="5">
    <location>
        <begin position="91"/>
        <end position="203"/>
    </location>
</feature>
<protein>
    <submittedName>
        <fullName evidence="6">Filamentous hemagglutinin N-terminal domain-containing protein</fullName>
    </submittedName>
</protein>
<dbReference type="SUPFAM" id="SSF51126">
    <property type="entry name" value="Pectin lyase-like"/>
    <property type="match status" value="1"/>
</dbReference>
<dbReference type="InterPro" id="IPR011493">
    <property type="entry name" value="GLUG"/>
</dbReference>
<dbReference type="RefSeq" id="WP_168609130.1">
    <property type="nucleotide sequence ID" value="NZ_JAAZQD010000003.1"/>
</dbReference>
<evidence type="ECO:0000256" key="4">
    <source>
        <dbReference type="SAM" id="MobiDB-lite"/>
    </source>
</evidence>
<evidence type="ECO:0000313" key="6">
    <source>
        <dbReference type="EMBL" id="NKZ38984.1"/>
    </source>
</evidence>
<dbReference type="Pfam" id="PF13018">
    <property type="entry name" value="ESPR"/>
    <property type="match status" value="1"/>
</dbReference>
<dbReference type="InterPro" id="IPR011050">
    <property type="entry name" value="Pectin_lyase_fold/virulence"/>
</dbReference>
<keyword evidence="2" id="KW-0964">Secreted</keyword>
<dbReference type="Pfam" id="PF05860">
    <property type="entry name" value="TPS"/>
    <property type="match status" value="1"/>
</dbReference>
<dbReference type="InterPro" id="IPR024973">
    <property type="entry name" value="ESPR"/>
</dbReference>
<evidence type="ECO:0000256" key="3">
    <source>
        <dbReference type="ARBA" id="ARBA00022729"/>
    </source>
</evidence>
<dbReference type="Pfam" id="PF07581">
    <property type="entry name" value="Glug"/>
    <property type="match status" value="8"/>
</dbReference>
<dbReference type="Proteomes" id="UP000541636">
    <property type="component" value="Unassembled WGS sequence"/>
</dbReference>
<comment type="subcellular location">
    <subcellularLocation>
        <location evidence="1">Secreted</location>
    </subcellularLocation>
</comment>
<comment type="caution">
    <text evidence="6">The sequence shown here is derived from an EMBL/GenBank/DDBJ whole genome shotgun (WGS) entry which is preliminary data.</text>
</comment>
<dbReference type="EMBL" id="JAAZQD010000003">
    <property type="protein sequence ID" value="NKZ38984.1"/>
    <property type="molecule type" value="Genomic_DNA"/>
</dbReference>
<sequence length="1850" mass="184107">MNHIYRLVWNHTLGMLVAVSEIARGKHGGIVRRGERRVRIRPLRSALLAALGLAPALSLARPPLSQQLLPNLSSTSPSTTPATQPALAAPATPLPVGGQVVGGQAAITQNNDTLTVHQTSQNAIIDWQSFDIGSGYTVRFDQPGSSSVALNRVLGSDPSAIYGHLDANGQVFLVNPNGIYFAPGTSVDVGGIVASTLDIANQDFLSGNYHFTGASTAGVRNDGRLRAHDGGYVALLGANVSNHGSIVTPGGAAALGAGDRVSLTLTGNHLLNFEVSGAALNALAHNGGLIRADGGKVILSAKARDALLQTVVNNSGQIQAQTVTDHDGTIELLGGDSGTVQVGGTLDASAPNGGDGGFIETSGTHVKIAGDATVTSHAASGADGHWLIDPQDFTIAASGGDMTGAALSTALGGGNVTIQSTTGGTAGNGDIFVNDTVAWSANTLTLNAYRDIVVNTAMNGSGTAGLALEYGQGSASGVINSVASDYIVHAPINLANTGSFSIKMGTSGSTIGYTIITSLGTAGDASTTPSTMTLQGVTGGSMSANYVLGADIDASTTANWNPDGFGGYYGFDPIGDGSGGSTFTGRFDGLGHTISNLTTRAHLAFAASLFGYTSNSSIRNIGMVGGSVTGIRYAGGLVGYAIGGTIDNAYATGTVSTTSTNDSAGGLVGVNSGTISNAYATGNVNGTTNTGGLVGQNTGTISNAYATGNVVGDSEVGGLIGLNLGSSSKISNVYASGNVSGNGIRIGGLIGYSSNGSISNAYATGDVSGGSIVGGLLGYVYASTVSNVYATGKVSGSSDVGGLVGRKDALFGTITNGYWDTTTTGKGTNAGYGYLTGTATGGGGLTTAQLAAALPSGFASSNWDNAGNQTTPYLLANASLPSVSGHVTLGTDASATPTYYNVILNLTQLQNINSTGLGLNYVLGNTIDASATANWNGGAGFVPFGNNYFTNAFTGVFEGLGFTVSNLTINRPSASYVGLFGVVGSGGVVRNIGVTGGNVTGSYCVGALAGANLGTITDAYATSSVTGNSLVGGLVGLNTNGSISNVYATGNVTGSGNYEQDIGGLVGYNSNGAINNAYATGNVTGKWQIGGLVGLNSNSSTISDVYATGNVVGTHEVGGLVGSNTADSTITNAYATGSVSGTNHFGRLVGSNSNGAVITNGYWDTSTGLATGIGNNAATVTGGGGLTTAQLSAALPSGFNSSMWANAGNQTTPYLLSNASFDTYSGSVILGTDTSATPAQYKVITGLTQLQNMNSTGLGLDYVLGNNIDASGTSTWNSGAGFVPIGDSTTHFTGIFDGLGHSISSLTVNRPGTYYVGLFGYSSGTLRDVGLLNSSINGLGLVGALVGRSDGTVEYDYAIGGSVAVAQHGAGGLVGQSSGTIKDSYATDSVAGLNSGVASTAIGGLVGSMLIGSTTSNSYATGSVSGAGDVGALVGQNSGTVSTSYWDTDTSGATAGIGAAYSGATTSGTTGLTSTQMLQQASFTGFDFSSSPVWVIYEGHTMPLLNVFLTPLTVTAPDQHQTYTGGTFGLLNPTYSVTGADTSGHLFGLGDAYAGAVHVGSYNPDLWSDQQGYRITYVGGALTIDPKALTLSGLTVDNKVYDGTAAATIGSFGSLSGVVAGDSVNLVTSGGTANFADANAGTGKSVTISGLSLSGSSSADYTVTGIVTTADITARPLTVTLTGNPTKSYDGTTSARLNASNFLLSGFVSGQGATVNQTTGTYADAGPGSGIGVSATLASTDFLADSGTLLGNYILPTLAKGTGAILMSSVPGSASSISFASSASYGRVGIDSFALPLNPLLQNSIYAPGKPTTVHLTVQPSSETPSEARRCLNQSMDPFAKAASGSCMKH</sequence>
<evidence type="ECO:0000256" key="1">
    <source>
        <dbReference type="ARBA" id="ARBA00004613"/>
    </source>
</evidence>
<evidence type="ECO:0000259" key="5">
    <source>
        <dbReference type="SMART" id="SM00912"/>
    </source>
</evidence>
<name>A0A846ZLA7_9GAMM</name>
<dbReference type="InterPro" id="IPR050909">
    <property type="entry name" value="Bact_Autotransporter_VF"/>
</dbReference>
<keyword evidence="7" id="KW-1185">Reference proteome</keyword>
<gene>
    <name evidence="6" type="ORF">HF690_08475</name>
</gene>
<accession>A0A846ZLA7</accession>
<feature type="region of interest" description="Disordered" evidence="4">
    <location>
        <begin position="68"/>
        <end position="89"/>
    </location>
</feature>